<evidence type="ECO:0000259" key="5">
    <source>
        <dbReference type="PROSITE" id="PS50172"/>
    </source>
</evidence>
<dbReference type="Proteomes" id="UP000027222">
    <property type="component" value="Unassembled WGS sequence"/>
</dbReference>
<protein>
    <recommendedName>
        <fullName evidence="5">BRCT domain-containing protein</fullName>
    </recommendedName>
</protein>
<dbReference type="Gene3D" id="3.40.50.10190">
    <property type="entry name" value="BRCT domain"/>
    <property type="match status" value="1"/>
</dbReference>
<keyword evidence="3" id="KW-0539">Nucleus</keyword>
<feature type="compositionally biased region" description="Polar residues" evidence="4">
    <location>
        <begin position="652"/>
        <end position="668"/>
    </location>
</feature>
<dbReference type="Pfam" id="PF18115">
    <property type="entry name" value="Tudor_3"/>
    <property type="match status" value="1"/>
</dbReference>
<feature type="compositionally biased region" description="Polar residues" evidence="4">
    <location>
        <begin position="51"/>
        <end position="66"/>
    </location>
</feature>
<dbReference type="InterPro" id="IPR036420">
    <property type="entry name" value="BRCT_dom_sf"/>
</dbReference>
<dbReference type="CDD" id="cd17724">
    <property type="entry name" value="BRCT_p53bp1_rpt2"/>
    <property type="match status" value="1"/>
</dbReference>
<feature type="compositionally biased region" description="Low complexity" evidence="4">
    <location>
        <begin position="106"/>
        <end position="124"/>
    </location>
</feature>
<dbReference type="GO" id="GO:0042393">
    <property type="term" value="F:histone binding"/>
    <property type="evidence" value="ECO:0007669"/>
    <property type="project" value="TreeGrafter"/>
</dbReference>
<dbReference type="InterPro" id="IPR001357">
    <property type="entry name" value="BRCT_dom"/>
</dbReference>
<dbReference type="HOGENOM" id="CLU_007788_0_0_1"/>
<evidence type="ECO:0000313" key="7">
    <source>
        <dbReference type="Proteomes" id="UP000027222"/>
    </source>
</evidence>
<dbReference type="OrthoDB" id="129353at2759"/>
<dbReference type="PANTHER" id="PTHR15321">
    <property type="entry name" value="TUMOR SUPPRESSOR P53-BINDING PROTEIN 1"/>
    <property type="match status" value="1"/>
</dbReference>
<sequence length="1214" mass="133108">MDANTFEESDLADSQATQMLQELLEPDASSSKRTSGSRSSALKSHLVPPNEVSSDSLPSSRTSGSIPQYHFHGLASTQSQTQQNGEEDEVNEGSQKENIASLRGRSNLSPVSRSSSPHASSSRNHQVKGPQADQRTTSVPANDKATNKKSSTKPAFQAPRAKSGSSISPRKPVTRQHPYKPALEAPTRYKPPPRPVSRSSSRDSFACDPDNTEEAFLTKSEKFAVPLSELGQGSSPVRDPGNATGGTSSSMFAYSVPTRQPRAPSSPPRGRVLVEATPSQSESSQSQSQSQNDRSNRTPQYEETQINEEPEPENQQGLDFTLPDTDGNGSGYESSEPSSSYRRYLRGEPDPEPEPTFALAATQPSTQVDDSNFVEPTTGPTSNPSNPSGPRSLISLVPAAHRHRYENLVPPTPIVPTVPSNSRPANRLNRQTPLLPSTGQDTQPSFPVERWESPMRPPSLSGQSHSSLKPSPSRNPYPPQHYSRGSSSRPMDMDVIPDSEPLRYESVVPVQKARVPSPAKHVQTPIIDTVKDSRIREFLADDVDIEMALSGQDIGSEEEEEDEEDIPLAEAVRKLKGPPGRKPANKGKGKAVEKARPASVRVRAPAATTAPTKEQKGHPVPPGMRGRKAAHMPRPPTVIGGSWETGIVPSSVPEQDNNTVAHSNNANDTKLKAIYVPNSRQSSRSTSAAPKSRLRHQTNMVDSDEEILSAREGENDGTEPADEEYQEEEEEDAPCPSRKRKRAPTKPAPTGKNTRATQKRIKHEAPTPAAARQGRKLRSVASTASRGMNAPGTRVFALWKQDGHYYPGTVHAFQANSRYVIKFDDTTNGNVTLEQMRLCQLKVGDDVLYSNRTRPARVTVVVDDVDNSYVDVDDGDSIKSILIRDLRIAHKTITYAWKDRMVDPDLVSSTLKPVKPKLSPSPSRMSVTSLPATRGNQKKLFGKTGLIVTLSAVNGNWEKEKEKVMNAVKSGGGIVVDELSTIFRMEGKHYANNSRWVLKKEDVQWVGNEEIERIFVLADDPNQKPKFLIGLALGIPCLSTSWLHDSVDSGDEKDWAGYMLPQGYSSALGARPSQQVDVDWGNSIHQLKDIMSNSVACKLFANKNILCVGPEMVPSPKGKRRAGADDKTQEAINAVPQIILAMGADTVEAVTDIRFASYKLKEYNYLIIREENQYLPKYADTECKTVHWTWVKECLIASRLLPFPSWGVEYSQET</sequence>
<feature type="compositionally biased region" description="Acidic residues" evidence="4">
    <location>
        <begin position="1"/>
        <end position="11"/>
    </location>
</feature>
<organism evidence="6 7">
    <name type="scientific">Galerina marginata (strain CBS 339.88)</name>
    <dbReference type="NCBI Taxonomy" id="685588"/>
    <lineage>
        <taxon>Eukaryota</taxon>
        <taxon>Fungi</taxon>
        <taxon>Dikarya</taxon>
        <taxon>Basidiomycota</taxon>
        <taxon>Agaricomycotina</taxon>
        <taxon>Agaricomycetes</taxon>
        <taxon>Agaricomycetidae</taxon>
        <taxon>Agaricales</taxon>
        <taxon>Agaricineae</taxon>
        <taxon>Strophariaceae</taxon>
        <taxon>Galerina</taxon>
    </lineage>
</organism>
<dbReference type="EMBL" id="KL142370">
    <property type="protein sequence ID" value="KDR81687.1"/>
    <property type="molecule type" value="Genomic_DNA"/>
</dbReference>
<feature type="compositionally biased region" description="Acidic residues" evidence="4">
    <location>
        <begin position="715"/>
        <end position="733"/>
    </location>
</feature>
<feature type="compositionally biased region" description="Low complexity" evidence="4">
    <location>
        <begin position="597"/>
        <end position="612"/>
    </location>
</feature>
<evidence type="ECO:0000313" key="6">
    <source>
        <dbReference type="EMBL" id="KDR81687.1"/>
    </source>
</evidence>
<feature type="domain" description="BRCT" evidence="5">
    <location>
        <begin position="944"/>
        <end position="1060"/>
    </location>
</feature>
<feature type="compositionally biased region" description="Polar residues" evidence="4">
    <location>
        <begin position="460"/>
        <end position="472"/>
    </location>
</feature>
<dbReference type="Gene3D" id="2.30.30.140">
    <property type="match status" value="1"/>
</dbReference>
<dbReference type="InterPro" id="IPR047249">
    <property type="entry name" value="BRCT_p53bp1-like_rpt1"/>
</dbReference>
<feature type="region of interest" description="Disordered" evidence="4">
    <location>
        <begin position="1"/>
        <end position="491"/>
    </location>
</feature>
<feature type="compositionally biased region" description="Low complexity" evidence="4">
    <location>
        <begin position="29"/>
        <end position="40"/>
    </location>
</feature>
<proteinExistence type="predicted"/>
<feature type="compositionally biased region" description="Polar residues" evidence="4">
    <location>
        <begin position="75"/>
        <end position="84"/>
    </location>
</feature>
<reference evidence="7" key="1">
    <citation type="journal article" date="2014" name="Proc. Natl. Acad. Sci. U.S.A.">
        <title>Extensive sampling of basidiomycete genomes demonstrates inadequacy of the white-rot/brown-rot paradigm for wood decay fungi.</title>
        <authorList>
            <person name="Riley R."/>
            <person name="Salamov A.A."/>
            <person name="Brown D.W."/>
            <person name="Nagy L.G."/>
            <person name="Floudas D."/>
            <person name="Held B.W."/>
            <person name="Levasseur A."/>
            <person name="Lombard V."/>
            <person name="Morin E."/>
            <person name="Otillar R."/>
            <person name="Lindquist E.A."/>
            <person name="Sun H."/>
            <person name="LaButti K.M."/>
            <person name="Schmutz J."/>
            <person name="Jabbour D."/>
            <person name="Luo H."/>
            <person name="Baker S.E."/>
            <person name="Pisabarro A.G."/>
            <person name="Walton J.D."/>
            <person name="Blanchette R.A."/>
            <person name="Henrissat B."/>
            <person name="Martin F."/>
            <person name="Cullen D."/>
            <person name="Hibbett D.S."/>
            <person name="Grigoriev I.V."/>
        </authorList>
    </citation>
    <scope>NUCLEOTIDE SEQUENCE [LARGE SCALE GENOMIC DNA]</scope>
    <source>
        <strain evidence="7">CBS 339.88</strain>
    </source>
</reference>
<feature type="compositionally biased region" description="Polar residues" evidence="4">
    <location>
        <begin position="420"/>
        <end position="445"/>
    </location>
</feature>
<feature type="compositionally biased region" description="Low complexity" evidence="4">
    <location>
        <begin position="376"/>
        <end position="390"/>
    </location>
</feature>
<keyword evidence="2" id="KW-0227">DNA damage</keyword>
<dbReference type="InterPro" id="IPR041297">
    <property type="entry name" value="Crb2_Tudor"/>
</dbReference>
<dbReference type="GO" id="GO:0000077">
    <property type="term" value="P:DNA damage checkpoint signaling"/>
    <property type="evidence" value="ECO:0007669"/>
    <property type="project" value="TreeGrafter"/>
</dbReference>
<feature type="compositionally biased region" description="Low complexity" evidence="4">
    <location>
        <begin position="279"/>
        <end position="291"/>
    </location>
</feature>
<dbReference type="GO" id="GO:0045944">
    <property type="term" value="P:positive regulation of transcription by RNA polymerase II"/>
    <property type="evidence" value="ECO:0007669"/>
    <property type="project" value="TreeGrafter"/>
</dbReference>
<dbReference type="CDD" id="cd17745">
    <property type="entry name" value="BRCT_p53bp1_rpt1"/>
    <property type="match status" value="1"/>
</dbReference>
<comment type="subcellular location">
    <subcellularLocation>
        <location evidence="1">Nucleus</location>
    </subcellularLocation>
</comment>
<feature type="compositionally biased region" description="Low complexity" evidence="4">
    <location>
        <begin position="331"/>
        <end position="342"/>
    </location>
</feature>
<dbReference type="SUPFAM" id="SSF63748">
    <property type="entry name" value="Tudor/PWWP/MBT"/>
    <property type="match status" value="1"/>
</dbReference>
<dbReference type="SUPFAM" id="SSF52113">
    <property type="entry name" value="BRCT domain"/>
    <property type="match status" value="1"/>
</dbReference>
<accession>A0A067TH50</accession>
<dbReference type="InterPro" id="IPR047250">
    <property type="entry name" value="BRCT_p53bp1-like_rpt2"/>
</dbReference>
<dbReference type="GO" id="GO:0005634">
    <property type="term" value="C:nucleus"/>
    <property type="evidence" value="ECO:0007669"/>
    <property type="project" value="UniProtKB-SubCell"/>
</dbReference>
<feature type="compositionally biased region" description="Polar residues" evidence="4">
    <location>
        <begin position="678"/>
        <end position="689"/>
    </location>
</feature>
<feature type="domain" description="BRCT" evidence="5">
    <location>
        <begin position="1095"/>
        <end position="1208"/>
    </location>
</feature>
<name>A0A067TH50_GALM3</name>
<dbReference type="AlphaFoldDB" id="A0A067TH50"/>
<evidence type="ECO:0000256" key="2">
    <source>
        <dbReference type="ARBA" id="ARBA00022763"/>
    </source>
</evidence>
<feature type="region of interest" description="Disordered" evidence="4">
    <location>
        <begin position="553"/>
        <end position="787"/>
    </location>
</feature>
<dbReference type="PROSITE" id="PS50172">
    <property type="entry name" value="BRCT"/>
    <property type="match status" value="2"/>
</dbReference>
<dbReference type="InterPro" id="IPR047252">
    <property type="entry name" value="TP53BP1-like"/>
</dbReference>
<gene>
    <name evidence="6" type="ORF">GALMADRAFT_239810</name>
</gene>
<dbReference type="STRING" id="685588.A0A067TH50"/>
<feature type="compositionally biased region" description="Acidic residues" evidence="4">
    <location>
        <begin position="555"/>
        <end position="567"/>
    </location>
</feature>
<evidence type="ECO:0000256" key="1">
    <source>
        <dbReference type="ARBA" id="ARBA00004123"/>
    </source>
</evidence>
<dbReference type="CDD" id="cd20383">
    <property type="entry name" value="Tudor_53BP1"/>
    <property type="match status" value="1"/>
</dbReference>
<dbReference type="PANTHER" id="PTHR15321:SF3">
    <property type="entry name" value="TP53-BINDING PROTEIN 1"/>
    <property type="match status" value="1"/>
</dbReference>
<evidence type="ECO:0000256" key="3">
    <source>
        <dbReference type="ARBA" id="ARBA00023242"/>
    </source>
</evidence>
<keyword evidence="7" id="KW-1185">Reference proteome</keyword>
<evidence type="ECO:0000256" key="4">
    <source>
        <dbReference type="SAM" id="MobiDB-lite"/>
    </source>
</evidence>